<reference evidence="3 4" key="1">
    <citation type="submission" date="2019-12" db="EMBL/GenBank/DDBJ databases">
        <authorList>
            <person name="Scholz U."/>
            <person name="Mascher M."/>
            <person name="Fiebig A."/>
        </authorList>
    </citation>
    <scope>NUCLEOTIDE SEQUENCE</scope>
</reference>
<evidence type="ECO:0000259" key="2">
    <source>
        <dbReference type="Pfam" id="PF25372"/>
    </source>
</evidence>
<dbReference type="Pfam" id="PF25372">
    <property type="entry name" value="DUF7885"/>
    <property type="match status" value="1"/>
</dbReference>
<dbReference type="InterPro" id="IPR036047">
    <property type="entry name" value="F-box-like_dom_sf"/>
</dbReference>
<dbReference type="Gene3D" id="1.20.1280.50">
    <property type="match status" value="1"/>
</dbReference>
<dbReference type="PANTHER" id="PTHR13318:SF178">
    <property type="entry name" value="OS02G0200900 PROTEIN"/>
    <property type="match status" value="1"/>
</dbReference>
<evidence type="ECO:0000313" key="3">
    <source>
        <dbReference type="EMBL" id="CAA2627641.1"/>
    </source>
</evidence>
<feature type="domain" description="F-box/LRR-repeat protein 15-like leucin rich repeat" evidence="2">
    <location>
        <begin position="118"/>
        <end position="263"/>
    </location>
</feature>
<gene>
    <name evidence="3" type="ORF">SI7747_10013294</name>
</gene>
<dbReference type="SUPFAM" id="SSF81383">
    <property type="entry name" value="F-box domain"/>
    <property type="match status" value="1"/>
</dbReference>
<accession>A0A7I8JA88</accession>
<dbReference type="InterPro" id="IPR006553">
    <property type="entry name" value="Leu-rich_rpt_Cys-con_subtyp"/>
</dbReference>
<proteinExistence type="predicted"/>
<evidence type="ECO:0000259" key="1">
    <source>
        <dbReference type="Pfam" id="PF12937"/>
    </source>
</evidence>
<dbReference type="EMBL" id="CACRZD030000010">
    <property type="protein sequence ID" value="CAA6666901.1"/>
    <property type="molecule type" value="Genomic_DNA"/>
</dbReference>
<evidence type="ECO:0000313" key="4">
    <source>
        <dbReference type="Proteomes" id="UP001189122"/>
    </source>
</evidence>
<name>A0A7I8JA88_SPIIN</name>
<dbReference type="Proteomes" id="UP001189122">
    <property type="component" value="Unassembled WGS sequence"/>
</dbReference>
<protein>
    <submittedName>
        <fullName evidence="3">Uncharacterized protein</fullName>
    </submittedName>
</protein>
<dbReference type="InterPro" id="IPR032675">
    <property type="entry name" value="LRR_dom_sf"/>
</dbReference>
<dbReference type="Pfam" id="PF12937">
    <property type="entry name" value="F-box-like"/>
    <property type="match status" value="1"/>
</dbReference>
<dbReference type="InterPro" id="IPR057207">
    <property type="entry name" value="FBXL15_LRR"/>
</dbReference>
<dbReference type="PANTHER" id="PTHR13318">
    <property type="entry name" value="PARTNER OF PAIRED, ISOFORM B-RELATED"/>
    <property type="match status" value="1"/>
</dbReference>
<keyword evidence="4" id="KW-1185">Reference proteome</keyword>
<dbReference type="Gene3D" id="3.80.10.10">
    <property type="entry name" value="Ribonuclease Inhibitor"/>
    <property type="match status" value="4"/>
</dbReference>
<organism evidence="3">
    <name type="scientific">Spirodela intermedia</name>
    <name type="common">Intermediate duckweed</name>
    <dbReference type="NCBI Taxonomy" id="51605"/>
    <lineage>
        <taxon>Eukaryota</taxon>
        <taxon>Viridiplantae</taxon>
        <taxon>Streptophyta</taxon>
        <taxon>Embryophyta</taxon>
        <taxon>Tracheophyta</taxon>
        <taxon>Spermatophyta</taxon>
        <taxon>Magnoliopsida</taxon>
        <taxon>Liliopsida</taxon>
        <taxon>Araceae</taxon>
        <taxon>Lemnoideae</taxon>
        <taxon>Spirodela</taxon>
    </lineage>
</organism>
<feature type="domain" description="F-box" evidence="1">
    <location>
        <begin position="25"/>
        <end position="56"/>
    </location>
</feature>
<dbReference type="GO" id="GO:0031146">
    <property type="term" value="P:SCF-dependent proteasomal ubiquitin-dependent protein catabolic process"/>
    <property type="evidence" value="ECO:0007669"/>
    <property type="project" value="TreeGrafter"/>
</dbReference>
<dbReference type="SMART" id="SM00367">
    <property type="entry name" value="LRR_CC"/>
    <property type="match status" value="12"/>
</dbReference>
<dbReference type="SUPFAM" id="SSF52047">
    <property type="entry name" value="RNI-like"/>
    <property type="match status" value="2"/>
</dbReference>
<dbReference type="EMBL" id="LR743597">
    <property type="protein sequence ID" value="CAA2627641.1"/>
    <property type="molecule type" value="Genomic_DNA"/>
</dbReference>
<dbReference type="GO" id="GO:0019005">
    <property type="term" value="C:SCF ubiquitin ligase complex"/>
    <property type="evidence" value="ECO:0007669"/>
    <property type="project" value="TreeGrafter"/>
</dbReference>
<dbReference type="Pfam" id="PF13516">
    <property type="entry name" value="LRR_6"/>
    <property type="match status" value="1"/>
</dbReference>
<sequence>MKRPRLRSFPSPSEELGCYKAQDLIGNLPDECISHVFSFLPSHSDRCSCAAVSRRWLLLQALQATPAAAGDDEAATRRFHSHKANDARLAAMAVGSCWRRAPTEIFIRASSMEAPGASSLMAVTDLGLAIISHACPSLRSLSLWNCVLIGDEGLATVAGGCPELEKLDVSNAPKLGDGGLIAVAAGCRRLSMLRLEMCPRVGDGALRAFAEFSLNLESIAIESCPLVGDAGFVSVFSSSLPKLSKVRIADAAVGDGALAAIGDRGERTALGFLSLSLDNVWGFTHLGFRRLAMAATLRSLELRSCRGLTDACFFATGGESAAAARREAAFVGLRNLTLRRSSLTDGGLVRLSETAEKLESLELEKCHEVTTEGLMAAVRSWSRSLRALSLVKCNGVGGAPLGGRGMVPGRCPLLRSLTINGCPRVGDEFLSSLGRELVRPKRMALVGLCSVTDGGFVSLMAAMQRRDGLRSVDLSGCRRITDWSVAALVSGASEALKRLALEGCDGVTDRSLRLIGLLCPALVELDLSRCKRIGDGGVAGLLASSSTAAAGPSCRSGSRLEVLSLEGCSGITDESLGSLEEMALRGNLAGLNLKHCGGLSAAAVDSVRRTLWWCDLIS</sequence>
<dbReference type="AlphaFoldDB" id="A0A7I8JA88"/>
<dbReference type="InterPro" id="IPR001810">
    <property type="entry name" value="F-box_dom"/>
</dbReference>
<dbReference type="CDD" id="cd22159">
    <property type="entry name" value="F-box_AtTIR1-like"/>
    <property type="match status" value="1"/>
</dbReference>
<dbReference type="InterPro" id="IPR001611">
    <property type="entry name" value="Leu-rich_rpt"/>
</dbReference>